<dbReference type="InterPro" id="IPR004942">
    <property type="entry name" value="Roadblock/LAMTOR2_dom"/>
</dbReference>
<dbReference type="SUPFAM" id="SSF103196">
    <property type="entry name" value="Roadblock/LC7 domain"/>
    <property type="match status" value="1"/>
</dbReference>
<feature type="domain" description="Roadblock/LAMTOR2" evidence="1">
    <location>
        <begin position="32"/>
        <end position="121"/>
    </location>
</feature>
<sequence>MTITPEAITLTGPGSGARINSPRTDSVDSDLDAHLRTLRRRVPHLIGSAVASSDGLLMAEDLPDVIEATGIAALTAALLSVSLTFAAATHGADLHEVVLDSGVGHVAVYRAGPTACLALLTDSDATLARVHLEARPAARAIAATLAPAHRH</sequence>
<dbReference type="AlphaFoldDB" id="A0A6I3L193"/>
<name>A0A6I3L193_9NOCA</name>
<dbReference type="SMART" id="SM00960">
    <property type="entry name" value="Robl_LC7"/>
    <property type="match status" value="1"/>
</dbReference>
<dbReference type="RefSeq" id="WP_154789477.1">
    <property type="nucleotide sequence ID" value="NZ_WMBB01000009.1"/>
</dbReference>
<comment type="caution">
    <text evidence="2">The sequence shown here is derived from an EMBL/GenBank/DDBJ whole genome shotgun (WGS) entry which is preliminary data.</text>
</comment>
<keyword evidence="3" id="KW-1185">Reference proteome</keyword>
<reference evidence="2 3" key="1">
    <citation type="submission" date="2019-11" db="EMBL/GenBank/DDBJ databases">
        <title>Nocardia sp. nov. CT2-14 isolated from soil.</title>
        <authorList>
            <person name="Kanchanasin P."/>
            <person name="Tanasupawat S."/>
            <person name="Yuki M."/>
            <person name="Kudo T."/>
        </authorList>
    </citation>
    <scope>NUCLEOTIDE SEQUENCE [LARGE SCALE GENOMIC DNA]</scope>
    <source>
        <strain evidence="2 3">CT2-14</strain>
    </source>
</reference>
<dbReference type="EMBL" id="WMBB01000009">
    <property type="protein sequence ID" value="MTE15028.1"/>
    <property type="molecule type" value="Genomic_DNA"/>
</dbReference>
<accession>A0A6I3L193</accession>
<evidence type="ECO:0000259" key="1">
    <source>
        <dbReference type="SMART" id="SM00960"/>
    </source>
</evidence>
<dbReference type="Gene3D" id="3.30.450.30">
    <property type="entry name" value="Dynein light chain 2a, cytoplasmic"/>
    <property type="match status" value="1"/>
</dbReference>
<protein>
    <recommendedName>
        <fullName evidence="1">Roadblock/LAMTOR2 domain-containing protein</fullName>
    </recommendedName>
</protein>
<evidence type="ECO:0000313" key="3">
    <source>
        <dbReference type="Proteomes" id="UP000432464"/>
    </source>
</evidence>
<proteinExistence type="predicted"/>
<organism evidence="2 3">
    <name type="scientific">Nocardia aurantiaca</name>
    <dbReference type="NCBI Taxonomy" id="2675850"/>
    <lineage>
        <taxon>Bacteria</taxon>
        <taxon>Bacillati</taxon>
        <taxon>Actinomycetota</taxon>
        <taxon>Actinomycetes</taxon>
        <taxon>Mycobacteriales</taxon>
        <taxon>Nocardiaceae</taxon>
        <taxon>Nocardia</taxon>
    </lineage>
</organism>
<dbReference type="Proteomes" id="UP000432464">
    <property type="component" value="Unassembled WGS sequence"/>
</dbReference>
<evidence type="ECO:0000313" key="2">
    <source>
        <dbReference type="EMBL" id="MTE15028.1"/>
    </source>
</evidence>
<gene>
    <name evidence="2" type="ORF">GLP40_19905</name>
</gene>
<dbReference type="Pfam" id="PF03259">
    <property type="entry name" value="Robl_LC7"/>
    <property type="match status" value="1"/>
</dbReference>